<sequence>MSTYKFRVLLDNSDHEEIFRDIEIDGEHNFENFYQKIIESFFFQGDQMASFYVSNNDWDKGEEIGLFALESEDSFEPYHIMQESKIKNFVDKKDQRFILVYDFLKMWIFLIELIHIDETATLAAPEIILSIGIAPREASREIDFGLPSTDSGDDFGLGNDFDDIFSEFEDEEDFEGFDNIDDYDI</sequence>
<comment type="caution">
    <text evidence="2">The sequence shown here is derived from an EMBL/GenBank/DDBJ whole genome shotgun (WGS) entry which is preliminary data.</text>
</comment>
<evidence type="ECO:0000313" key="3">
    <source>
        <dbReference type="Proteomes" id="UP000249248"/>
    </source>
</evidence>
<dbReference type="RefSeq" id="WP_111063813.1">
    <property type="nucleotide sequence ID" value="NZ_JBHUCU010000005.1"/>
</dbReference>
<dbReference type="Proteomes" id="UP000249248">
    <property type="component" value="Unassembled WGS sequence"/>
</dbReference>
<name>A0A2W1NBG2_9FLAO</name>
<proteinExistence type="predicted"/>
<dbReference type="AlphaFoldDB" id="A0A2W1NBG2"/>
<dbReference type="Gene3D" id="3.10.290.30">
    <property type="entry name" value="MM3350-like"/>
    <property type="match status" value="1"/>
</dbReference>
<dbReference type="EMBL" id="QKSB01000008">
    <property type="protein sequence ID" value="PZE16413.1"/>
    <property type="molecule type" value="Genomic_DNA"/>
</dbReference>
<gene>
    <name evidence="2" type="ORF">DNU06_12750</name>
</gene>
<dbReference type="InterPro" id="IPR024047">
    <property type="entry name" value="MM3350-like_sf"/>
</dbReference>
<evidence type="ECO:0000313" key="2">
    <source>
        <dbReference type="EMBL" id="PZE16413.1"/>
    </source>
</evidence>
<dbReference type="SUPFAM" id="SSF159941">
    <property type="entry name" value="MM3350-like"/>
    <property type="match status" value="1"/>
</dbReference>
<reference evidence="2 3" key="1">
    <citation type="submission" date="2018-06" db="EMBL/GenBank/DDBJ databases">
        <title>The draft genome sequence of Crocinitomix sp. SM1701.</title>
        <authorList>
            <person name="Zhang X."/>
        </authorList>
    </citation>
    <scope>NUCLEOTIDE SEQUENCE [LARGE SCALE GENOMIC DNA]</scope>
    <source>
        <strain evidence="2 3">SM1701</strain>
    </source>
</reference>
<organism evidence="2 3">
    <name type="scientific">Putridiphycobacter roseus</name>
    <dbReference type="NCBI Taxonomy" id="2219161"/>
    <lineage>
        <taxon>Bacteria</taxon>
        <taxon>Pseudomonadati</taxon>
        <taxon>Bacteroidota</taxon>
        <taxon>Flavobacteriia</taxon>
        <taxon>Flavobacteriales</taxon>
        <taxon>Crocinitomicaceae</taxon>
        <taxon>Putridiphycobacter</taxon>
    </lineage>
</organism>
<accession>A0A2W1NBG2</accession>
<evidence type="ECO:0000259" key="1">
    <source>
        <dbReference type="Pfam" id="PF07929"/>
    </source>
</evidence>
<dbReference type="InterPro" id="IPR012912">
    <property type="entry name" value="Plasmid_pRiA4b_Orf3-like"/>
</dbReference>
<feature type="domain" description="Plasmid pRiA4b Orf3-like" evidence="1">
    <location>
        <begin position="3"/>
        <end position="137"/>
    </location>
</feature>
<dbReference type="Pfam" id="PF07929">
    <property type="entry name" value="PRiA4_ORF3"/>
    <property type="match status" value="1"/>
</dbReference>
<keyword evidence="3" id="KW-1185">Reference proteome</keyword>
<protein>
    <recommendedName>
        <fullName evidence="1">Plasmid pRiA4b Orf3-like domain-containing protein</fullName>
    </recommendedName>
</protein>
<dbReference type="OrthoDB" id="666725at2"/>